<dbReference type="GO" id="GO:0003677">
    <property type="term" value="F:DNA binding"/>
    <property type="evidence" value="ECO:0007669"/>
    <property type="project" value="InterPro"/>
</dbReference>
<accession>A0A317YUG2</accession>
<sequence length="289" mass="33098">MNIIDGIINIINNPVYKLRSSYINERNRVNSVGDALEEYIKDIFSGTVNESNKDKRLEKYNKVFSYLGNNSNPPDIILKGGDAIEVKKIESQSALALNSSYPKHKLLSTNTLLSKACRECEYEPGTNEYWKEKDIIYAIGTIDKESRNLKSLIFIYGEDYAADIEVYEKVKNRIKEGVSLIENVEFTPTKELGKVKKIDPLGITDLRIRGMWHIANPLNIFKNVIKHDKDKDFNFTAIINNQKWNSFDNKNDLINVIDKNENAKLMDLQIQDSNNPAKFKDVKVISLSL</sequence>
<dbReference type="InterPro" id="IPR019046">
    <property type="entry name" value="Restrct_endonuc_II_NgoPII"/>
</dbReference>
<evidence type="ECO:0000313" key="2">
    <source>
        <dbReference type="Proteomes" id="UP000246800"/>
    </source>
</evidence>
<dbReference type="Proteomes" id="UP000246800">
    <property type="component" value="Unassembled WGS sequence"/>
</dbReference>
<evidence type="ECO:0000313" key="1">
    <source>
        <dbReference type="EMBL" id="PWZ76200.1"/>
    </source>
</evidence>
<proteinExistence type="predicted"/>
<dbReference type="EMBL" id="QEIT01000017">
    <property type="protein sequence ID" value="PWZ76200.1"/>
    <property type="molecule type" value="Genomic_DNA"/>
</dbReference>
<organism evidence="1 2">
    <name type="scientific">Staphylococcus pseudintermedius</name>
    <dbReference type="NCBI Taxonomy" id="283734"/>
    <lineage>
        <taxon>Bacteria</taxon>
        <taxon>Bacillati</taxon>
        <taxon>Bacillota</taxon>
        <taxon>Bacilli</taxon>
        <taxon>Bacillales</taxon>
        <taxon>Staphylococcaceae</taxon>
        <taxon>Staphylococcus</taxon>
        <taxon>Staphylococcus intermedius group</taxon>
    </lineage>
</organism>
<reference evidence="1 2" key="1">
    <citation type="journal article" date="2018" name="Vet. Microbiol.">
        <title>Clonal diversity and geographic distribution of methicillin-resistant Staphylococcus pseudintermedius from Australian animals: Discovery of novel sequence types.</title>
        <authorList>
            <person name="Worthing K.A."/>
            <person name="Abraham S."/>
            <person name="Coombs G.W."/>
            <person name="Pang S."/>
            <person name="Saputra S."/>
            <person name="Jordan D."/>
            <person name="Trott D.J."/>
            <person name="Norris J.M."/>
        </authorList>
    </citation>
    <scope>NUCLEOTIDE SEQUENCE [LARGE SCALE GENOMIC DNA]</scope>
    <source>
        <strain evidence="1 2">ST525 1</strain>
    </source>
</reference>
<dbReference type="Pfam" id="PF09521">
    <property type="entry name" value="RE_NgoPII"/>
    <property type="match status" value="1"/>
</dbReference>
<dbReference type="AlphaFoldDB" id="A0A317YUG2"/>
<name>A0A317YUG2_STAPS</name>
<protein>
    <submittedName>
        <fullName evidence="1">NgoPII family restriction endonuclease</fullName>
    </submittedName>
</protein>
<gene>
    <name evidence="1" type="ORF">DD902_03445</name>
</gene>
<keyword evidence="1" id="KW-0540">Nuclease</keyword>
<keyword evidence="1" id="KW-0255">Endonuclease</keyword>
<dbReference type="GO" id="GO:0009036">
    <property type="term" value="F:type II site-specific deoxyribonuclease activity"/>
    <property type="evidence" value="ECO:0007669"/>
    <property type="project" value="InterPro"/>
</dbReference>
<dbReference type="GO" id="GO:0009307">
    <property type="term" value="P:DNA restriction-modification system"/>
    <property type="evidence" value="ECO:0007669"/>
    <property type="project" value="InterPro"/>
</dbReference>
<keyword evidence="1" id="KW-0378">Hydrolase</keyword>
<comment type="caution">
    <text evidence="1">The sequence shown here is derived from an EMBL/GenBank/DDBJ whole genome shotgun (WGS) entry which is preliminary data.</text>
</comment>